<keyword evidence="3 6" id="KW-1133">Transmembrane helix</keyword>
<organism evidence="8 9">
    <name type="scientific">Penicillium chermesinum</name>
    <dbReference type="NCBI Taxonomy" id="63820"/>
    <lineage>
        <taxon>Eukaryota</taxon>
        <taxon>Fungi</taxon>
        <taxon>Dikarya</taxon>
        <taxon>Ascomycota</taxon>
        <taxon>Pezizomycotina</taxon>
        <taxon>Eurotiomycetes</taxon>
        <taxon>Eurotiomycetidae</taxon>
        <taxon>Eurotiales</taxon>
        <taxon>Aspergillaceae</taxon>
        <taxon>Penicillium</taxon>
    </lineage>
</organism>
<feature type="transmembrane region" description="Helical" evidence="6">
    <location>
        <begin position="75"/>
        <end position="95"/>
    </location>
</feature>
<dbReference type="InterPro" id="IPR006634">
    <property type="entry name" value="TLC-dom"/>
</dbReference>
<reference evidence="8" key="2">
    <citation type="journal article" date="2023" name="IMA Fungus">
        <title>Comparative genomic study of the Penicillium genus elucidates a diverse pangenome and 15 lateral gene transfer events.</title>
        <authorList>
            <person name="Petersen C."/>
            <person name="Sorensen T."/>
            <person name="Nielsen M.R."/>
            <person name="Sondergaard T.E."/>
            <person name="Sorensen J.L."/>
            <person name="Fitzpatrick D.A."/>
            <person name="Frisvad J.C."/>
            <person name="Nielsen K.L."/>
        </authorList>
    </citation>
    <scope>NUCLEOTIDE SEQUENCE</scope>
    <source>
        <strain evidence="8">IBT 19713</strain>
    </source>
</reference>
<evidence type="ECO:0000256" key="1">
    <source>
        <dbReference type="ARBA" id="ARBA00004141"/>
    </source>
</evidence>
<dbReference type="PANTHER" id="PTHR13439:SF0">
    <property type="entry name" value="TOPOISOMERASE I DAMAGE AFFECTED PROTEIN 4"/>
    <property type="match status" value="1"/>
</dbReference>
<feature type="transmembrane region" description="Helical" evidence="6">
    <location>
        <begin position="110"/>
        <end position="129"/>
    </location>
</feature>
<evidence type="ECO:0000313" key="8">
    <source>
        <dbReference type="EMBL" id="KAJ5215059.1"/>
    </source>
</evidence>
<keyword evidence="2 5" id="KW-0812">Transmembrane</keyword>
<dbReference type="GO" id="GO:0055088">
    <property type="term" value="P:lipid homeostasis"/>
    <property type="evidence" value="ECO:0007669"/>
    <property type="project" value="TreeGrafter"/>
</dbReference>
<evidence type="ECO:0000256" key="5">
    <source>
        <dbReference type="PROSITE-ProRule" id="PRU00205"/>
    </source>
</evidence>
<dbReference type="GeneID" id="83207337"/>
<feature type="domain" description="TLC" evidence="7">
    <location>
        <begin position="68"/>
        <end position="320"/>
    </location>
</feature>
<feature type="transmembrane region" description="Helical" evidence="6">
    <location>
        <begin position="141"/>
        <end position="160"/>
    </location>
</feature>
<protein>
    <recommendedName>
        <fullName evidence="7">TLC domain-containing protein</fullName>
    </recommendedName>
</protein>
<dbReference type="GO" id="GO:0005783">
    <property type="term" value="C:endoplasmic reticulum"/>
    <property type="evidence" value="ECO:0007669"/>
    <property type="project" value="TreeGrafter"/>
</dbReference>
<evidence type="ECO:0000259" key="7">
    <source>
        <dbReference type="PROSITE" id="PS50922"/>
    </source>
</evidence>
<dbReference type="SMART" id="SM00724">
    <property type="entry name" value="TLC"/>
    <property type="match status" value="1"/>
</dbReference>
<dbReference type="PANTHER" id="PTHR13439">
    <property type="entry name" value="CT120 PROTEIN"/>
    <property type="match status" value="1"/>
</dbReference>
<accession>A0A9W9TAB3</accession>
<feature type="transmembrane region" description="Helical" evidence="6">
    <location>
        <begin position="166"/>
        <end position="187"/>
    </location>
</feature>
<dbReference type="EMBL" id="JAPQKS010000009">
    <property type="protein sequence ID" value="KAJ5215059.1"/>
    <property type="molecule type" value="Genomic_DNA"/>
</dbReference>
<evidence type="ECO:0000256" key="4">
    <source>
        <dbReference type="ARBA" id="ARBA00023136"/>
    </source>
</evidence>
<reference evidence="8" key="1">
    <citation type="submission" date="2022-11" db="EMBL/GenBank/DDBJ databases">
        <authorList>
            <person name="Petersen C."/>
        </authorList>
    </citation>
    <scope>NUCLEOTIDE SEQUENCE</scope>
    <source>
        <strain evidence="8">IBT 19713</strain>
    </source>
</reference>
<name>A0A9W9TAB3_9EURO</name>
<evidence type="ECO:0000256" key="6">
    <source>
        <dbReference type="SAM" id="Phobius"/>
    </source>
</evidence>
<feature type="transmembrane region" description="Helical" evidence="6">
    <location>
        <begin position="288"/>
        <end position="308"/>
    </location>
</feature>
<dbReference type="RefSeq" id="XP_058325556.1">
    <property type="nucleotide sequence ID" value="XM_058480033.1"/>
</dbReference>
<comment type="subcellular location">
    <subcellularLocation>
        <location evidence="1">Membrane</location>
        <topology evidence="1">Multi-pass membrane protein</topology>
    </subcellularLocation>
</comment>
<evidence type="ECO:0000313" key="9">
    <source>
        <dbReference type="Proteomes" id="UP001150941"/>
    </source>
</evidence>
<evidence type="ECO:0000256" key="3">
    <source>
        <dbReference type="ARBA" id="ARBA00022989"/>
    </source>
</evidence>
<dbReference type="AlphaFoldDB" id="A0A9W9TAB3"/>
<dbReference type="InterPro" id="IPR050846">
    <property type="entry name" value="TLCD"/>
</dbReference>
<evidence type="ECO:0000256" key="2">
    <source>
        <dbReference type="ARBA" id="ARBA00022692"/>
    </source>
</evidence>
<feature type="transmembrane region" description="Helical" evidence="6">
    <location>
        <begin position="199"/>
        <end position="219"/>
    </location>
</feature>
<comment type="caution">
    <text evidence="8">The sequence shown here is derived from an EMBL/GenBank/DDBJ whole genome shotgun (WGS) entry which is preliminary data.</text>
</comment>
<proteinExistence type="predicted"/>
<dbReference type="PROSITE" id="PS50922">
    <property type="entry name" value="TLC"/>
    <property type="match status" value="1"/>
</dbReference>
<gene>
    <name evidence="8" type="ORF">N7468_010738</name>
</gene>
<keyword evidence="4 5" id="KW-0472">Membrane</keyword>
<dbReference type="Proteomes" id="UP001150941">
    <property type="component" value="Unassembled WGS sequence"/>
</dbReference>
<feature type="transmembrane region" description="Helical" evidence="6">
    <location>
        <begin position="35"/>
        <end position="54"/>
    </location>
</feature>
<keyword evidence="9" id="KW-1185">Reference proteome</keyword>
<dbReference type="GO" id="GO:0016020">
    <property type="term" value="C:membrane"/>
    <property type="evidence" value="ECO:0007669"/>
    <property type="project" value="UniProtKB-SubCell"/>
</dbReference>
<dbReference type="Pfam" id="PF03798">
    <property type="entry name" value="TRAM_LAG1_CLN8"/>
    <property type="match status" value="1"/>
</dbReference>
<dbReference type="OrthoDB" id="10266980at2759"/>
<sequence>MLDPVGPPPRWLRAFVEPYALWLNSPTFPDHVHEVLLAFVVYQSIHSFISPWLSPILFPKSYPYLSARTKLNWDIHVVSLFQSVVINALALWILFVDQERSSMSAGERVFGYTGACGFIQALAVGYFIYDIIVSTVHLRMFGVGVLFHAISALWVFSLGFRPFVNYYAPVFILYELSTPFLNIHWFLDKVNMTGSRAQWYNGMLLLSVFFSCRLIWGTWQSAVVYGDMWNALQQTWSANTAHALEGPVDISANVFTDAGALCIDETCARANAEISKFKEFTTGGVPTWLVVTYVASNLILNFLNYVWFYKMVETVRKRFRDPAEGAPAKADDKSPEKAVKLEDLAQEIVLEAAAALEQEEGAPLPRDLPLTREQISLATDSALENLRRRKD</sequence>